<evidence type="ECO:0000313" key="4">
    <source>
        <dbReference type="Proteomes" id="UP000076532"/>
    </source>
</evidence>
<dbReference type="InterPro" id="IPR045851">
    <property type="entry name" value="AMP-bd_C_sf"/>
</dbReference>
<accession>A0A166ENF4</accession>
<dbReference type="Gene3D" id="3.40.50.980">
    <property type="match status" value="1"/>
</dbReference>
<dbReference type="STRING" id="436010.A0A166ENF4"/>
<dbReference type="SUPFAM" id="SSF56801">
    <property type="entry name" value="Acetyl-CoA synthetase-like"/>
    <property type="match status" value="1"/>
</dbReference>
<dbReference type="PANTHER" id="PTHR43201:SF30">
    <property type="entry name" value="AMP-DEPENDENT SYNTHETASE_LIGASE DOMAIN-CONTAINING PROTEIN"/>
    <property type="match status" value="1"/>
</dbReference>
<dbReference type="Pfam" id="PF13193">
    <property type="entry name" value="AMP-binding_C"/>
    <property type="match status" value="1"/>
</dbReference>
<dbReference type="OrthoDB" id="10253115at2759"/>
<dbReference type="InterPro" id="IPR000873">
    <property type="entry name" value="AMP-dep_synth/lig_dom"/>
</dbReference>
<dbReference type="AlphaFoldDB" id="A0A166ENF4"/>
<evidence type="ECO:0000313" key="3">
    <source>
        <dbReference type="EMBL" id="KZP15937.1"/>
    </source>
</evidence>
<dbReference type="Gene3D" id="3.40.50.12780">
    <property type="entry name" value="N-terminal domain of ligase-like"/>
    <property type="match status" value="1"/>
</dbReference>
<feature type="domain" description="AMP-binding enzyme C-terminal" evidence="2">
    <location>
        <begin position="529"/>
        <end position="570"/>
    </location>
</feature>
<feature type="domain" description="AMP-dependent synthetase/ligase" evidence="1">
    <location>
        <begin position="52"/>
        <end position="263"/>
    </location>
</feature>
<dbReference type="Gene3D" id="3.30.300.30">
    <property type="match status" value="1"/>
</dbReference>
<dbReference type="GO" id="GO:0031956">
    <property type="term" value="F:medium-chain fatty acid-CoA ligase activity"/>
    <property type="evidence" value="ECO:0007669"/>
    <property type="project" value="TreeGrafter"/>
</dbReference>
<evidence type="ECO:0000259" key="2">
    <source>
        <dbReference type="Pfam" id="PF13193"/>
    </source>
</evidence>
<reference evidence="3 4" key="1">
    <citation type="journal article" date="2016" name="Mol. Biol. Evol.">
        <title>Comparative Genomics of Early-Diverging Mushroom-Forming Fungi Provides Insights into the Origins of Lignocellulose Decay Capabilities.</title>
        <authorList>
            <person name="Nagy L.G."/>
            <person name="Riley R."/>
            <person name="Tritt A."/>
            <person name="Adam C."/>
            <person name="Daum C."/>
            <person name="Floudas D."/>
            <person name="Sun H."/>
            <person name="Yadav J.S."/>
            <person name="Pangilinan J."/>
            <person name="Larsson K.H."/>
            <person name="Matsuura K."/>
            <person name="Barry K."/>
            <person name="Labutti K."/>
            <person name="Kuo R."/>
            <person name="Ohm R.A."/>
            <person name="Bhattacharya S.S."/>
            <person name="Shirouzu T."/>
            <person name="Yoshinaga Y."/>
            <person name="Martin F.M."/>
            <person name="Grigoriev I.V."/>
            <person name="Hibbett D.S."/>
        </authorList>
    </citation>
    <scope>NUCLEOTIDE SEQUENCE [LARGE SCALE GENOMIC DNA]</scope>
    <source>
        <strain evidence="3 4">CBS 109695</strain>
    </source>
</reference>
<keyword evidence="4" id="KW-1185">Reference proteome</keyword>
<dbReference type="InterPro" id="IPR042099">
    <property type="entry name" value="ANL_N_sf"/>
</dbReference>
<feature type="domain" description="AMP-dependent synthetase/ligase" evidence="1">
    <location>
        <begin position="300"/>
        <end position="462"/>
    </location>
</feature>
<proteinExistence type="predicted"/>
<dbReference type="EMBL" id="KV417599">
    <property type="protein sequence ID" value="KZP15937.1"/>
    <property type="molecule type" value="Genomic_DNA"/>
</dbReference>
<dbReference type="GO" id="GO:0006631">
    <property type="term" value="P:fatty acid metabolic process"/>
    <property type="evidence" value="ECO:0007669"/>
    <property type="project" value="TreeGrafter"/>
</dbReference>
<name>A0A166ENF4_9AGAM</name>
<evidence type="ECO:0000259" key="1">
    <source>
        <dbReference type="Pfam" id="PF00501"/>
    </source>
</evidence>
<organism evidence="3 4">
    <name type="scientific">Athelia psychrophila</name>
    <dbReference type="NCBI Taxonomy" id="1759441"/>
    <lineage>
        <taxon>Eukaryota</taxon>
        <taxon>Fungi</taxon>
        <taxon>Dikarya</taxon>
        <taxon>Basidiomycota</taxon>
        <taxon>Agaricomycotina</taxon>
        <taxon>Agaricomycetes</taxon>
        <taxon>Agaricomycetidae</taxon>
        <taxon>Atheliales</taxon>
        <taxon>Atheliaceae</taxon>
        <taxon>Athelia</taxon>
    </lineage>
</organism>
<dbReference type="Proteomes" id="UP000076532">
    <property type="component" value="Unassembled WGS sequence"/>
</dbReference>
<gene>
    <name evidence="3" type="ORF">FIBSPDRAFT_934939</name>
</gene>
<dbReference type="InterPro" id="IPR025110">
    <property type="entry name" value="AMP-bd_C"/>
</dbReference>
<sequence>MLWQLGTRSYRALKLNARAFPSRSLSLSSVEGPSYPPLINSTLGDYFSKNVVEKYPHRPALICRGELPGSNGGPRSRNLGVSSHLAWDYEEFDLNITAVTRGLLRMGVQKGDRVGAIVPNLSAFATLQWACVRMGAILVTFNPAYRLDEFVGTLRSTGVKHLFMVPQVRTSHYASLFSSALPALRESNAGNIQEPSLPDLRNLVVINNAADSTQFERDLNGLKSAVDWRDILAWQENPAETRHLAEIARSLDKDDVTNLIFTSPAEYSKLLKAEPLDPPKLYRIFLNNGLAAGSRLNLSHLDVVMGNYMPWLRGSAVAYPSASFDPTAVVNSLIGDKCTTMIGVPTHFHMALEEVAKREAAGETFDFSSLSKGINGGALVPAELLKSLRKKLNLTNLAVAYGMTENLMSFTTYKDDPVEKQTTTVGTVLPHLRVKLVDGDGVTVPTGVEGEVWTAGYTLQKGHVTFDSAIKYWNDAERTSAVMLRDSEGTLWMQSGDLGIMDEDGYLKIFGRIKDLIIRGGHNISPGQIDDALMAHPAILEASAIAVPDKEYGEVVGAWVVRRAGHRVTKEDGNPAWIWFVGEDGLPQELPKTASGKIQKHVLRTWSQELVKQIGGRAN</sequence>
<dbReference type="PANTHER" id="PTHR43201">
    <property type="entry name" value="ACYL-COA SYNTHETASE"/>
    <property type="match status" value="1"/>
</dbReference>
<dbReference type="Pfam" id="PF00501">
    <property type="entry name" value="AMP-binding"/>
    <property type="match status" value="2"/>
</dbReference>
<protein>
    <submittedName>
        <fullName evidence="3">Acyl-CoA synthetase</fullName>
    </submittedName>
</protein>